<feature type="region of interest" description="Disordered" evidence="1">
    <location>
        <begin position="140"/>
        <end position="182"/>
    </location>
</feature>
<evidence type="ECO:0000313" key="3">
    <source>
        <dbReference type="Proteomes" id="UP001221142"/>
    </source>
</evidence>
<accession>A0AAD7B7X2</accession>
<name>A0AAD7B7X2_9AGAR</name>
<gene>
    <name evidence="2" type="ORF">FB45DRAFT_1036843</name>
</gene>
<organism evidence="2 3">
    <name type="scientific">Roridomyces roridus</name>
    <dbReference type="NCBI Taxonomy" id="1738132"/>
    <lineage>
        <taxon>Eukaryota</taxon>
        <taxon>Fungi</taxon>
        <taxon>Dikarya</taxon>
        <taxon>Basidiomycota</taxon>
        <taxon>Agaricomycotina</taxon>
        <taxon>Agaricomycetes</taxon>
        <taxon>Agaricomycetidae</taxon>
        <taxon>Agaricales</taxon>
        <taxon>Marasmiineae</taxon>
        <taxon>Mycenaceae</taxon>
        <taxon>Roridomyces</taxon>
    </lineage>
</organism>
<dbReference type="EMBL" id="JARKIF010000030">
    <property type="protein sequence ID" value="KAJ7612622.1"/>
    <property type="molecule type" value="Genomic_DNA"/>
</dbReference>
<dbReference type="Proteomes" id="UP001221142">
    <property type="component" value="Unassembled WGS sequence"/>
</dbReference>
<sequence length="182" mass="19853">MSAPSFLFNPTASPLPRGFDLTFSSLSLNKVSRKLDDYGGDRPAKRLQLAPTRARPRIPRSSLMHGYQARRGLAALPPRTPAPIHVLYQPAWSLPSPPPPPPAPAPPVPMEIDTDIANVDTPMDVDTVLRKPKTKHIKILKPVNNGNGGGGAYRTLKTCKSQGKENAQPYPSTARLKGRRRV</sequence>
<keyword evidence="3" id="KW-1185">Reference proteome</keyword>
<protein>
    <submittedName>
        <fullName evidence="2">Uncharacterized protein</fullName>
    </submittedName>
</protein>
<feature type="compositionally biased region" description="Polar residues" evidence="1">
    <location>
        <begin position="158"/>
        <end position="171"/>
    </location>
</feature>
<reference evidence="2" key="1">
    <citation type="submission" date="2023-03" db="EMBL/GenBank/DDBJ databases">
        <title>Massive genome expansion in bonnet fungi (Mycena s.s.) driven by repeated elements and novel gene families across ecological guilds.</title>
        <authorList>
            <consortium name="Lawrence Berkeley National Laboratory"/>
            <person name="Harder C.B."/>
            <person name="Miyauchi S."/>
            <person name="Viragh M."/>
            <person name="Kuo A."/>
            <person name="Thoen E."/>
            <person name="Andreopoulos B."/>
            <person name="Lu D."/>
            <person name="Skrede I."/>
            <person name="Drula E."/>
            <person name="Henrissat B."/>
            <person name="Morin E."/>
            <person name="Kohler A."/>
            <person name="Barry K."/>
            <person name="LaButti K."/>
            <person name="Morin E."/>
            <person name="Salamov A."/>
            <person name="Lipzen A."/>
            <person name="Mereny Z."/>
            <person name="Hegedus B."/>
            <person name="Baldrian P."/>
            <person name="Stursova M."/>
            <person name="Weitz H."/>
            <person name="Taylor A."/>
            <person name="Grigoriev I.V."/>
            <person name="Nagy L.G."/>
            <person name="Martin F."/>
            <person name="Kauserud H."/>
        </authorList>
    </citation>
    <scope>NUCLEOTIDE SEQUENCE</scope>
    <source>
        <strain evidence="2">9284</strain>
    </source>
</reference>
<dbReference type="AlphaFoldDB" id="A0AAD7B7X2"/>
<proteinExistence type="predicted"/>
<evidence type="ECO:0000313" key="2">
    <source>
        <dbReference type="EMBL" id="KAJ7612622.1"/>
    </source>
</evidence>
<evidence type="ECO:0000256" key="1">
    <source>
        <dbReference type="SAM" id="MobiDB-lite"/>
    </source>
</evidence>
<comment type="caution">
    <text evidence="2">The sequence shown here is derived from an EMBL/GenBank/DDBJ whole genome shotgun (WGS) entry which is preliminary data.</text>
</comment>